<accession>A0A372M6J9</accession>
<name>A0A372M6J9_9ACTN</name>
<gene>
    <name evidence="2" type="ORF">DY218_11690</name>
</gene>
<evidence type="ECO:0000313" key="2">
    <source>
        <dbReference type="EMBL" id="RFU86572.1"/>
    </source>
</evidence>
<dbReference type="AlphaFoldDB" id="A0A372M6J9"/>
<keyword evidence="3" id="KW-1185">Reference proteome</keyword>
<evidence type="ECO:0000256" key="1">
    <source>
        <dbReference type="SAM" id="MobiDB-lite"/>
    </source>
</evidence>
<dbReference type="EMBL" id="QUAK01000064">
    <property type="protein sequence ID" value="RFU86572.1"/>
    <property type="molecule type" value="Genomic_DNA"/>
</dbReference>
<reference evidence="2 3" key="1">
    <citation type="submission" date="2018-08" db="EMBL/GenBank/DDBJ databases">
        <title>Isolation, diversity and antifungal activity of Actinobacteria from wheat.</title>
        <authorList>
            <person name="Han C."/>
        </authorList>
    </citation>
    <scope>NUCLEOTIDE SEQUENCE [LARGE SCALE GENOMIC DNA]</scope>
    <source>
        <strain evidence="2 3">NEAU-YY421</strain>
    </source>
</reference>
<feature type="region of interest" description="Disordered" evidence="1">
    <location>
        <begin position="1"/>
        <end position="52"/>
    </location>
</feature>
<evidence type="ECO:0000313" key="3">
    <source>
        <dbReference type="Proteomes" id="UP000263094"/>
    </source>
</evidence>
<proteinExistence type="predicted"/>
<comment type="caution">
    <text evidence="2">The sequence shown here is derived from an EMBL/GenBank/DDBJ whole genome shotgun (WGS) entry which is preliminary data.</text>
</comment>
<sequence length="74" mass="7493">MRGAPECGRGGAEEAAHPFDAAGSGLVGGRGGTGLPRGGPRAGQRARRVGGRITGVRITARQTLGHVVPRPRRA</sequence>
<organism evidence="2 3">
    <name type="scientific">Streptomyces triticagri</name>
    <dbReference type="NCBI Taxonomy" id="2293568"/>
    <lineage>
        <taxon>Bacteria</taxon>
        <taxon>Bacillati</taxon>
        <taxon>Actinomycetota</taxon>
        <taxon>Actinomycetes</taxon>
        <taxon>Kitasatosporales</taxon>
        <taxon>Streptomycetaceae</taxon>
        <taxon>Streptomyces</taxon>
    </lineage>
</organism>
<feature type="compositionally biased region" description="Gly residues" evidence="1">
    <location>
        <begin position="25"/>
        <end position="41"/>
    </location>
</feature>
<dbReference type="Proteomes" id="UP000263094">
    <property type="component" value="Unassembled WGS sequence"/>
</dbReference>
<protein>
    <submittedName>
        <fullName evidence="2">Uncharacterized protein</fullName>
    </submittedName>
</protein>